<evidence type="ECO:0000259" key="1">
    <source>
        <dbReference type="Pfam" id="PF10536"/>
    </source>
</evidence>
<comment type="caution">
    <text evidence="2">The sequence shown here is derived from an EMBL/GenBank/DDBJ whole genome shotgun (WGS) entry which is preliminary data.</text>
</comment>
<evidence type="ECO:0000313" key="3">
    <source>
        <dbReference type="Proteomes" id="UP000289738"/>
    </source>
</evidence>
<keyword evidence="3" id="KW-1185">Reference proteome</keyword>
<organism evidence="2 3">
    <name type="scientific">Arachis hypogaea</name>
    <name type="common">Peanut</name>
    <dbReference type="NCBI Taxonomy" id="3818"/>
    <lineage>
        <taxon>Eukaryota</taxon>
        <taxon>Viridiplantae</taxon>
        <taxon>Streptophyta</taxon>
        <taxon>Embryophyta</taxon>
        <taxon>Tracheophyta</taxon>
        <taxon>Spermatophyta</taxon>
        <taxon>Magnoliopsida</taxon>
        <taxon>eudicotyledons</taxon>
        <taxon>Gunneridae</taxon>
        <taxon>Pentapetalae</taxon>
        <taxon>rosids</taxon>
        <taxon>fabids</taxon>
        <taxon>Fabales</taxon>
        <taxon>Fabaceae</taxon>
        <taxon>Papilionoideae</taxon>
        <taxon>50 kb inversion clade</taxon>
        <taxon>dalbergioids sensu lato</taxon>
        <taxon>Dalbergieae</taxon>
        <taxon>Pterocarpus clade</taxon>
        <taxon>Arachis</taxon>
    </lineage>
</organism>
<dbReference type="AlphaFoldDB" id="A0A445AKM5"/>
<accession>A0A445AKM5</accession>
<reference evidence="2 3" key="1">
    <citation type="submission" date="2019-01" db="EMBL/GenBank/DDBJ databases">
        <title>Sequencing of cultivated peanut Arachis hypogaea provides insights into genome evolution and oil improvement.</title>
        <authorList>
            <person name="Chen X."/>
        </authorList>
    </citation>
    <scope>NUCLEOTIDE SEQUENCE [LARGE SCALE GENOMIC DNA]</scope>
    <source>
        <strain evidence="3">cv. Fuhuasheng</strain>
        <tissue evidence="2">Leaves</tissue>
    </source>
</reference>
<dbReference type="PANTHER" id="PTHR46033">
    <property type="entry name" value="PROTEIN MAIN-LIKE 2"/>
    <property type="match status" value="1"/>
</dbReference>
<dbReference type="InterPro" id="IPR044824">
    <property type="entry name" value="MAIN-like"/>
</dbReference>
<feature type="domain" description="Aminotransferase-like plant mobile" evidence="1">
    <location>
        <begin position="51"/>
        <end position="191"/>
    </location>
</feature>
<dbReference type="Proteomes" id="UP000289738">
    <property type="component" value="Chromosome B02"/>
</dbReference>
<dbReference type="GO" id="GO:0010073">
    <property type="term" value="P:meristem maintenance"/>
    <property type="evidence" value="ECO:0007669"/>
    <property type="project" value="InterPro"/>
</dbReference>
<proteinExistence type="predicted"/>
<dbReference type="Pfam" id="PF10536">
    <property type="entry name" value="PMD"/>
    <property type="match status" value="1"/>
</dbReference>
<gene>
    <name evidence="2" type="ORF">Ahy_B02g061313</name>
</gene>
<protein>
    <recommendedName>
        <fullName evidence="1">Aminotransferase-like plant mobile domain-containing protein</fullName>
    </recommendedName>
</protein>
<evidence type="ECO:0000313" key="2">
    <source>
        <dbReference type="EMBL" id="RYR26992.1"/>
    </source>
</evidence>
<sequence>MIGSFRTYRWPVYPSSKTEQDLVSIRRAIVEHIHGEMVTGDAYFSHAVRRCTITLQDVVYQLGLSIDSQYVSGCLTDFEQHIEGGPPAWVWFEELLGVLPPVNCINKFTVKCTWADDEMVRRHVRAYIMILLSTQLFRDKSGTHLHIRWLPYIARLEDMGQYGWGSATLSWLYRCMCRVANRNVVKLVGPL</sequence>
<dbReference type="EMBL" id="SDMP01000012">
    <property type="protein sequence ID" value="RYR26992.1"/>
    <property type="molecule type" value="Genomic_DNA"/>
</dbReference>
<name>A0A445AKM5_ARAHY</name>
<dbReference type="InterPro" id="IPR019557">
    <property type="entry name" value="AminoTfrase-like_pln_mobile"/>
</dbReference>
<dbReference type="PANTHER" id="PTHR46033:SF8">
    <property type="entry name" value="PROTEIN MAINTENANCE OF MERISTEMS-LIKE"/>
    <property type="match status" value="1"/>
</dbReference>